<accession>A0A559K7G1</accession>
<dbReference type="InterPro" id="IPR036890">
    <property type="entry name" value="HATPase_C_sf"/>
</dbReference>
<dbReference type="InterPro" id="IPR000014">
    <property type="entry name" value="PAS"/>
</dbReference>
<keyword evidence="4" id="KW-0808">Transferase</keyword>
<dbReference type="GO" id="GO:0000155">
    <property type="term" value="F:phosphorelay sensor kinase activity"/>
    <property type="evidence" value="ECO:0007669"/>
    <property type="project" value="InterPro"/>
</dbReference>
<dbReference type="InterPro" id="IPR003594">
    <property type="entry name" value="HATPase_dom"/>
</dbReference>
<feature type="domain" description="Histidine kinase" evidence="9">
    <location>
        <begin position="181"/>
        <end position="365"/>
    </location>
</feature>
<dbReference type="InterPro" id="IPR003661">
    <property type="entry name" value="HisK_dim/P_dom"/>
</dbReference>
<keyword evidence="3" id="KW-0597">Phosphoprotein</keyword>
<dbReference type="InterPro" id="IPR013655">
    <property type="entry name" value="PAS_fold_3"/>
</dbReference>
<dbReference type="Gene3D" id="3.30.450.20">
    <property type="entry name" value="PAS domain"/>
    <property type="match status" value="1"/>
</dbReference>
<evidence type="ECO:0000256" key="7">
    <source>
        <dbReference type="ARBA" id="ARBA00022840"/>
    </source>
</evidence>
<evidence type="ECO:0000256" key="5">
    <source>
        <dbReference type="ARBA" id="ARBA00022741"/>
    </source>
</evidence>
<dbReference type="SMART" id="SM00387">
    <property type="entry name" value="HATPase_c"/>
    <property type="match status" value="1"/>
</dbReference>
<keyword evidence="5" id="KW-0547">Nucleotide-binding</keyword>
<dbReference type="Gene3D" id="1.10.287.130">
    <property type="match status" value="1"/>
</dbReference>
<dbReference type="Gene3D" id="3.30.565.10">
    <property type="entry name" value="Histidine kinase-like ATPase, C-terminal domain"/>
    <property type="match status" value="2"/>
</dbReference>
<dbReference type="SUPFAM" id="SSF55785">
    <property type="entry name" value="PYP-like sensor domain (PAS domain)"/>
    <property type="match status" value="1"/>
</dbReference>
<dbReference type="SUPFAM" id="SSF47384">
    <property type="entry name" value="Homodimeric domain of signal transducing histidine kinase"/>
    <property type="match status" value="1"/>
</dbReference>
<dbReference type="OrthoDB" id="9815750at2"/>
<dbReference type="CDD" id="cd00130">
    <property type="entry name" value="PAS"/>
    <property type="match status" value="1"/>
</dbReference>
<comment type="catalytic activity">
    <reaction evidence="1">
        <text>ATP + protein L-histidine = ADP + protein N-phospho-L-histidine.</text>
        <dbReference type="EC" id="2.7.13.3"/>
    </reaction>
</comment>
<dbReference type="EC" id="2.7.13.3" evidence="2"/>
<feature type="domain" description="PAS" evidence="10">
    <location>
        <begin position="44"/>
        <end position="113"/>
    </location>
</feature>
<keyword evidence="7" id="KW-0067">ATP-binding</keyword>
<dbReference type="AlphaFoldDB" id="A0A559K7G1"/>
<evidence type="ECO:0000256" key="6">
    <source>
        <dbReference type="ARBA" id="ARBA00022777"/>
    </source>
</evidence>
<dbReference type="InterPro" id="IPR035965">
    <property type="entry name" value="PAS-like_dom_sf"/>
</dbReference>
<dbReference type="SUPFAM" id="SSF55874">
    <property type="entry name" value="ATPase domain of HSP90 chaperone/DNA topoisomerase II/histidine kinase"/>
    <property type="match status" value="1"/>
</dbReference>
<dbReference type="CDD" id="cd00082">
    <property type="entry name" value="HisKA"/>
    <property type="match status" value="1"/>
</dbReference>
<proteinExistence type="predicted"/>
<dbReference type="PROSITE" id="PS50112">
    <property type="entry name" value="PAS"/>
    <property type="match status" value="1"/>
</dbReference>
<evidence type="ECO:0000313" key="12">
    <source>
        <dbReference type="Proteomes" id="UP000317036"/>
    </source>
</evidence>
<keyword evidence="12" id="KW-1185">Reference proteome</keyword>
<dbReference type="RefSeq" id="WP_144850539.1">
    <property type="nucleotide sequence ID" value="NZ_VNJI01000028.1"/>
</dbReference>
<keyword evidence="8" id="KW-0902">Two-component regulatory system</keyword>
<dbReference type="InterPro" id="IPR005467">
    <property type="entry name" value="His_kinase_dom"/>
</dbReference>
<dbReference type="InterPro" id="IPR036097">
    <property type="entry name" value="HisK_dim/P_sf"/>
</dbReference>
<keyword evidence="6" id="KW-0418">Kinase</keyword>
<dbReference type="SMART" id="SM00091">
    <property type="entry name" value="PAS"/>
    <property type="match status" value="1"/>
</dbReference>
<organism evidence="11 12">
    <name type="scientific">Paenibacillus cremeus</name>
    <dbReference type="NCBI Taxonomy" id="2163881"/>
    <lineage>
        <taxon>Bacteria</taxon>
        <taxon>Bacillati</taxon>
        <taxon>Bacillota</taxon>
        <taxon>Bacilli</taxon>
        <taxon>Bacillales</taxon>
        <taxon>Paenibacillaceae</taxon>
        <taxon>Paenibacillus</taxon>
    </lineage>
</organism>
<comment type="caution">
    <text evidence="11">The sequence shown here is derived from an EMBL/GenBank/DDBJ whole genome shotgun (WGS) entry which is preliminary data.</text>
</comment>
<evidence type="ECO:0000256" key="3">
    <source>
        <dbReference type="ARBA" id="ARBA00022553"/>
    </source>
</evidence>
<evidence type="ECO:0000259" key="9">
    <source>
        <dbReference type="PROSITE" id="PS50109"/>
    </source>
</evidence>
<gene>
    <name evidence="11" type="ORF">FPZ49_20940</name>
</gene>
<dbReference type="PROSITE" id="PS50109">
    <property type="entry name" value="HIS_KIN"/>
    <property type="match status" value="1"/>
</dbReference>
<dbReference type="Pfam" id="PF08447">
    <property type="entry name" value="PAS_3"/>
    <property type="match status" value="1"/>
</dbReference>
<evidence type="ECO:0000256" key="2">
    <source>
        <dbReference type="ARBA" id="ARBA00012438"/>
    </source>
</evidence>
<dbReference type="NCBIfam" id="TIGR00229">
    <property type="entry name" value="sensory_box"/>
    <property type="match status" value="1"/>
</dbReference>
<protein>
    <recommendedName>
        <fullName evidence="2">histidine kinase</fullName>
        <ecNumber evidence="2">2.7.13.3</ecNumber>
    </recommendedName>
</protein>
<evidence type="ECO:0000313" key="11">
    <source>
        <dbReference type="EMBL" id="TVY08065.1"/>
    </source>
</evidence>
<evidence type="ECO:0000256" key="1">
    <source>
        <dbReference type="ARBA" id="ARBA00000085"/>
    </source>
</evidence>
<dbReference type="GO" id="GO:0005524">
    <property type="term" value="F:ATP binding"/>
    <property type="evidence" value="ECO:0007669"/>
    <property type="project" value="UniProtKB-KW"/>
</dbReference>
<name>A0A559K7G1_9BACL</name>
<evidence type="ECO:0000256" key="4">
    <source>
        <dbReference type="ARBA" id="ARBA00022679"/>
    </source>
</evidence>
<evidence type="ECO:0000259" key="10">
    <source>
        <dbReference type="PROSITE" id="PS50112"/>
    </source>
</evidence>
<evidence type="ECO:0000256" key="8">
    <source>
        <dbReference type="ARBA" id="ARBA00023012"/>
    </source>
</evidence>
<dbReference type="Proteomes" id="UP000317036">
    <property type="component" value="Unassembled WGS sequence"/>
</dbReference>
<dbReference type="PANTHER" id="PTHR43065">
    <property type="entry name" value="SENSOR HISTIDINE KINASE"/>
    <property type="match status" value="1"/>
</dbReference>
<sequence length="371" mass="41656">MQEKSTGSDLLIEIDPVQRGGNMVKANGTYSDVPELIASERTRAEAARRRAGEMTDLIGVLDENGRVVNVSPSHVALLEQPIRQFEGRSVLEIIHPEDVSEVVETFRFMLRERKPVQLGFRIKHGSGSWISVEANGNPIMAITGAPVHFVVVSSVVSGNKRARERGLNLQKFAIVERLAEGMAREIRGPLATLKGIYGLMKMGMIRERYYRVIDEEFNRLETIIADFLAFANPEVFEFKQTNLDQIISEAAEYLESQTMLRNIQLLYEKDKDLPYIHCDRHKIKQVLVNVLNNAMDSVPYGGDLRIQALMHGKHHVRILIKDQGCGGRDGLMICKEIIKKHQGLIEIQSKLNQGTTVTIILPLANSCEAAF</sequence>
<dbReference type="Pfam" id="PF02518">
    <property type="entry name" value="HATPase_c"/>
    <property type="match status" value="1"/>
</dbReference>
<dbReference type="PANTHER" id="PTHR43065:SF10">
    <property type="entry name" value="PEROXIDE STRESS-ACTIVATED HISTIDINE KINASE MAK3"/>
    <property type="match status" value="1"/>
</dbReference>
<reference evidence="11 12" key="1">
    <citation type="submission" date="2019-07" db="EMBL/GenBank/DDBJ databases">
        <authorList>
            <person name="Kim J."/>
        </authorList>
    </citation>
    <scope>NUCLEOTIDE SEQUENCE [LARGE SCALE GENOMIC DNA]</scope>
    <source>
        <strain evidence="11 12">JC52</strain>
    </source>
</reference>
<dbReference type="EMBL" id="VNJI01000028">
    <property type="protein sequence ID" value="TVY08065.1"/>
    <property type="molecule type" value="Genomic_DNA"/>
</dbReference>